<gene>
    <name evidence="8" type="ORF">Amon01_000467600</name>
</gene>
<sequence>MDFDTIEIKNDKGTSTGFLLVTVYSDSNIRIWYYNYEENSFKLFIDGFYQTCCILNVRLINLQNNLYVMIGSTNGHVAIYDITSNIKRYFEIHSDHLIAENLNFEKEKLTNLIANQQLHQSAIKSFDIRHINESSIQLITGGDDNALILSSISKNDADTQSLHFTVNAFEKDAASATITSVNFIDDDESVFATSVDQSLKVWSVQNGKLHLLRSEYTTVADTGCSTVTKFADGTTLALVGGSGFSAWRL</sequence>
<dbReference type="SUPFAM" id="SSF50978">
    <property type="entry name" value="WD40 repeat-like"/>
    <property type="match status" value="1"/>
</dbReference>
<dbReference type="InterPro" id="IPR051973">
    <property type="entry name" value="tRNA_Anticodon_Mtase-Reg"/>
</dbReference>
<dbReference type="Gene3D" id="2.130.10.10">
    <property type="entry name" value="YVTN repeat-like/Quinoprotein amine dehydrogenase"/>
    <property type="match status" value="1"/>
</dbReference>
<dbReference type="PANTHER" id="PTHR14344">
    <property type="entry name" value="WD REPEAT PROTEIN"/>
    <property type="match status" value="1"/>
</dbReference>
<dbReference type="InterPro" id="IPR001680">
    <property type="entry name" value="WD40_rpt"/>
</dbReference>
<dbReference type="InterPro" id="IPR015943">
    <property type="entry name" value="WD40/YVTN_repeat-like_dom_sf"/>
</dbReference>
<proteinExistence type="inferred from homology"/>
<evidence type="ECO:0000256" key="3">
    <source>
        <dbReference type="ARBA" id="ARBA00022574"/>
    </source>
</evidence>
<evidence type="ECO:0000313" key="9">
    <source>
        <dbReference type="Proteomes" id="UP001165063"/>
    </source>
</evidence>
<name>A0A9W6YZH1_AMBMO</name>
<dbReference type="EMBL" id="BSXU01002318">
    <property type="protein sequence ID" value="GMG36434.1"/>
    <property type="molecule type" value="Genomic_DNA"/>
</dbReference>
<reference evidence="8" key="1">
    <citation type="submission" date="2023-04" db="EMBL/GenBank/DDBJ databases">
        <title>Ambrosiozyma monospora NBRC 1965.</title>
        <authorList>
            <person name="Ichikawa N."/>
            <person name="Sato H."/>
            <person name="Tonouchi N."/>
        </authorList>
    </citation>
    <scope>NUCLEOTIDE SEQUENCE</scope>
    <source>
        <strain evidence="8">NBRC 1965</strain>
    </source>
</reference>
<evidence type="ECO:0000256" key="5">
    <source>
        <dbReference type="ARBA" id="ARBA00022737"/>
    </source>
</evidence>
<dbReference type="GO" id="GO:0005737">
    <property type="term" value="C:cytoplasm"/>
    <property type="evidence" value="ECO:0007669"/>
    <property type="project" value="UniProtKB-SubCell"/>
</dbReference>
<dbReference type="OrthoDB" id="66881at2759"/>
<evidence type="ECO:0000256" key="4">
    <source>
        <dbReference type="ARBA" id="ARBA00022694"/>
    </source>
</evidence>
<keyword evidence="5" id="KW-0677">Repeat</keyword>
<evidence type="ECO:0000256" key="6">
    <source>
        <dbReference type="ARBA" id="ARBA00038255"/>
    </source>
</evidence>
<dbReference type="GO" id="GO:0030488">
    <property type="term" value="P:tRNA methylation"/>
    <property type="evidence" value="ECO:0007669"/>
    <property type="project" value="TreeGrafter"/>
</dbReference>
<protein>
    <submittedName>
        <fullName evidence="8">Unnamed protein product</fullName>
    </submittedName>
</protein>
<organism evidence="8 9">
    <name type="scientific">Ambrosiozyma monospora</name>
    <name type="common">Yeast</name>
    <name type="synonym">Endomycopsis monosporus</name>
    <dbReference type="NCBI Taxonomy" id="43982"/>
    <lineage>
        <taxon>Eukaryota</taxon>
        <taxon>Fungi</taxon>
        <taxon>Dikarya</taxon>
        <taxon>Ascomycota</taxon>
        <taxon>Saccharomycotina</taxon>
        <taxon>Pichiomycetes</taxon>
        <taxon>Pichiales</taxon>
        <taxon>Pichiaceae</taxon>
        <taxon>Ambrosiozyma</taxon>
    </lineage>
</organism>
<comment type="caution">
    <text evidence="8">The sequence shown here is derived from an EMBL/GenBank/DDBJ whole genome shotgun (WGS) entry which is preliminary data.</text>
</comment>
<evidence type="ECO:0000256" key="1">
    <source>
        <dbReference type="ARBA" id="ARBA00004496"/>
    </source>
</evidence>
<evidence type="ECO:0000256" key="2">
    <source>
        <dbReference type="ARBA" id="ARBA00022490"/>
    </source>
</evidence>
<keyword evidence="9" id="KW-1185">Reference proteome</keyword>
<dbReference type="InterPro" id="IPR036322">
    <property type="entry name" value="WD40_repeat_dom_sf"/>
</dbReference>
<dbReference type="Pfam" id="PF00400">
    <property type="entry name" value="WD40"/>
    <property type="match status" value="1"/>
</dbReference>
<dbReference type="AlphaFoldDB" id="A0A9W6YZH1"/>
<comment type="subcellular location">
    <subcellularLocation>
        <location evidence="1">Cytoplasm</location>
    </subcellularLocation>
</comment>
<keyword evidence="2" id="KW-0963">Cytoplasm</keyword>
<accession>A0A9W6YZH1</accession>
<dbReference type="PROSITE" id="PS50082">
    <property type="entry name" value="WD_REPEATS_2"/>
    <property type="match status" value="1"/>
</dbReference>
<evidence type="ECO:0000313" key="8">
    <source>
        <dbReference type="EMBL" id="GMG36434.1"/>
    </source>
</evidence>
<keyword evidence="4" id="KW-0819">tRNA processing</keyword>
<keyword evidence="3 7" id="KW-0853">WD repeat</keyword>
<dbReference type="PANTHER" id="PTHR14344:SF3">
    <property type="entry name" value="WD REPEAT-CONTAINING PROTEIN 6"/>
    <property type="match status" value="1"/>
</dbReference>
<feature type="repeat" description="WD" evidence="7">
    <location>
        <begin position="171"/>
        <end position="212"/>
    </location>
</feature>
<evidence type="ECO:0000256" key="7">
    <source>
        <dbReference type="PROSITE-ProRule" id="PRU00221"/>
    </source>
</evidence>
<comment type="similarity">
    <text evidence="6">Belongs to the WD repeat WDR6 family.</text>
</comment>
<dbReference type="Proteomes" id="UP001165063">
    <property type="component" value="Unassembled WGS sequence"/>
</dbReference>